<keyword evidence="2" id="KW-1133">Transmembrane helix</keyword>
<proteinExistence type="predicted"/>
<dbReference type="Proteomes" id="UP000505377">
    <property type="component" value="Chromosome"/>
</dbReference>
<feature type="region of interest" description="Disordered" evidence="1">
    <location>
        <begin position="263"/>
        <end position="294"/>
    </location>
</feature>
<gene>
    <name evidence="3" type="ORF">HOP40_12985</name>
</gene>
<feature type="transmembrane region" description="Helical" evidence="2">
    <location>
        <begin position="6"/>
        <end position="26"/>
    </location>
</feature>
<dbReference type="RefSeq" id="WP_172158130.1">
    <property type="nucleotide sequence ID" value="NZ_CP053564.1"/>
</dbReference>
<evidence type="ECO:0000313" key="4">
    <source>
        <dbReference type="Proteomes" id="UP000505377"/>
    </source>
</evidence>
<keyword evidence="2" id="KW-0472">Membrane</keyword>
<accession>A0A6M6JI82</accession>
<sequence length="294" mass="29828">MDTWGISGPTFLTGYVLLAAVVWVAAARRRRALAEGSPRTAHDLGGHEVAHLNGGPELAVTSALTAMHLRGTIAPAKGLVHAVGRLEPGAHPLERAVHFTCGSPVPRARLPLHRPVRTALDDIHARLVAQGLLLSEPRRREIRATGWWVGAVALLGLLRLLAGIADSRPVGYLVAVLLLVCVVTAVLLARAPRRSRAGDELLARLRSEHDALRPDSRPDWVAYGPAAAALGVGIFGASAVWASDPAFAEELAVQKATAPGGDGGASFSGGGDGGGSGDGGGGGGGGGCGGGCGG</sequence>
<dbReference type="KEGG" id="pbro:HOP40_12985"/>
<feature type="transmembrane region" description="Helical" evidence="2">
    <location>
        <begin position="145"/>
        <end position="164"/>
    </location>
</feature>
<dbReference type="EMBL" id="CP053564">
    <property type="protein sequence ID" value="QJY46617.1"/>
    <property type="molecule type" value="Genomic_DNA"/>
</dbReference>
<feature type="transmembrane region" description="Helical" evidence="2">
    <location>
        <begin position="170"/>
        <end position="189"/>
    </location>
</feature>
<reference evidence="3 4" key="1">
    <citation type="submission" date="2020-05" db="EMBL/GenBank/DDBJ databases">
        <authorList>
            <person name="Mo P."/>
        </authorList>
    </citation>
    <scope>NUCLEOTIDE SEQUENCE [LARGE SCALE GENOMIC DNA]</scope>
    <source>
        <strain evidence="3 4">Gen01</strain>
    </source>
</reference>
<dbReference type="NCBIfam" id="TIGR04222">
    <property type="entry name" value="near_uncomplex"/>
    <property type="match status" value="1"/>
</dbReference>
<evidence type="ECO:0000256" key="1">
    <source>
        <dbReference type="SAM" id="MobiDB-lite"/>
    </source>
</evidence>
<evidence type="ECO:0000256" key="2">
    <source>
        <dbReference type="SAM" id="Phobius"/>
    </source>
</evidence>
<dbReference type="InterPro" id="IPR026467">
    <property type="entry name" value="Ser/Gly_Cys_C_dom"/>
</dbReference>
<name>A0A6M6JI82_9PSEU</name>
<keyword evidence="2" id="KW-0812">Transmembrane</keyword>
<dbReference type="AlphaFoldDB" id="A0A6M6JI82"/>
<protein>
    <submittedName>
        <fullName evidence="3">TIGR04222 domain-containing membrane protein</fullName>
    </submittedName>
</protein>
<keyword evidence="4" id="KW-1185">Reference proteome</keyword>
<evidence type="ECO:0000313" key="3">
    <source>
        <dbReference type="EMBL" id="QJY46617.1"/>
    </source>
</evidence>
<organism evidence="3 4">
    <name type="scientific">Pseudonocardia broussonetiae</name>
    <dbReference type="NCBI Taxonomy" id="2736640"/>
    <lineage>
        <taxon>Bacteria</taxon>
        <taxon>Bacillati</taxon>
        <taxon>Actinomycetota</taxon>
        <taxon>Actinomycetes</taxon>
        <taxon>Pseudonocardiales</taxon>
        <taxon>Pseudonocardiaceae</taxon>
        <taxon>Pseudonocardia</taxon>
    </lineage>
</organism>